<dbReference type="InterPro" id="IPR035965">
    <property type="entry name" value="PAS-like_dom_sf"/>
</dbReference>
<protein>
    <submittedName>
        <fullName evidence="4">Sensory transduction histidine kinase</fullName>
    </submittedName>
</protein>
<feature type="domain" description="PAS" evidence="2">
    <location>
        <begin position="215"/>
        <end position="284"/>
    </location>
</feature>
<dbReference type="PROSITE" id="PS50112">
    <property type="entry name" value="PAS"/>
    <property type="match status" value="3"/>
</dbReference>
<dbReference type="KEGG" id="mac:MA_1991"/>
<sequence length="944" mass="109235">MLFDFFVLGRSGMRKKLRSSGVDIIGDVPWGTHFCQFYHTKKDLMDVLASYFKAGLENNEFCMWVTSQPSETEEAKEALRKAVHDFDVYLEKGQIEIVSSTHWYVQEGSFDSERVLNCWIEKLNKALASGYDGLRLRENPFWQEKKDWSSFDNYEKELDRIIGNYRMISLCTYSLDRCDATEIIDVVSKHQFALIKRNGKWEQIENSRRVKIEDKIQTLANIVETSDDAIITESLDGVIISWNKGAERIYGYSAKEILGKSISTLEPPILVEETRELNELIRQEDKIHHYETLRSRKDGEIINVSLSVSPIFDVSENLSAILVIARDITGSKKADEKLKKSEERYRIVTEQTGQVIYDYDIRTDKCSWAGAIEEVTGYSSEEFQKLGKNVWIKNIKPLNTNCAERKSRGVRREENRFKEELMFRRKDGTSIYIENRGVCLTNSEGYLYGAIGVLKDITGSRLAKIQLQESEERYRIATERTGQAVFDFNLNTFELRLAGAVREVTGYDPEELGNLDKSVLIEYVHPEDRTELLDTLGKSFEEKKKFQAENKFQVEFRLRNRDGNYIYAESRGIWLTDGSGEIHRAIGVIKDITDQILSIKKVEDSEKKYRSFIQNFHGIIYQADENFVPIFLHGAIEELTGYRAKEFTSRVNWKDLIYPDDLPLVVKEEEKIKSSQSADYGELEYRIRHRDGRIRWVDEIYQKIQGNDGNPGFYQSTIYDVTERKEAENFVANIEAARKKEIHHRIKNNLQVISSLLSLQAEKFRDQEVLEAFRESQDRIISMTLIHEELYKGGGTDTLNFSKYIQKLTENLFRIYGLKSKNICLFMDLEENAFFNMDTAVPLGIIVNELVSNSLKYAFIDKQEGEIRICLCREEKNDGMNRSLFSLIISDNGTGIPENVELENVESLGLQLVNILIDQLDGEIELKRDHGTEFRINFEVAEES</sequence>
<feature type="domain" description="PAC" evidence="3">
    <location>
        <begin position="681"/>
        <end position="733"/>
    </location>
</feature>
<dbReference type="STRING" id="188937.MA_1991"/>
<evidence type="ECO:0000313" key="4">
    <source>
        <dbReference type="EMBL" id="AAM05394.1"/>
    </source>
</evidence>
<evidence type="ECO:0000259" key="3">
    <source>
        <dbReference type="PROSITE" id="PS50113"/>
    </source>
</evidence>
<dbReference type="Gene3D" id="3.30.450.20">
    <property type="entry name" value="PAS domain"/>
    <property type="match status" value="4"/>
</dbReference>
<dbReference type="InterPro" id="IPR001610">
    <property type="entry name" value="PAC"/>
</dbReference>
<dbReference type="PROSITE" id="PS50109">
    <property type="entry name" value="HIS_KIN"/>
    <property type="match status" value="1"/>
</dbReference>
<keyword evidence="5" id="KW-1185">Reference proteome</keyword>
<dbReference type="SMART" id="SM00091">
    <property type="entry name" value="PAS"/>
    <property type="match status" value="3"/>
</dbReference>
<dbReference type="InterPro" id="IPR011495">
    <property type="entry name" value="Sig_transdc_His_kin_sub2_dim/P"/>
</dbReference>
<dbReference type="InterPro" id="IPR005467">
    <property type="entry name" value="His_kinase_dom"/>
</dbReference>
<dbReference type="InterPro" id="IPR003594">
    <property type="entry name" value="HATPase_dom"/>
</dbReference>
<dbReference type="GO" id="GO:0007165">
    <property type="term" value="P:signal transduction"/>
    <property type="evidence" value="ECO:0000318"/>
    <property type="project" value="GO_Central"/>
</dbReference>
<name>Q8TPC2_METAC</name>
<dbReference type="GO" id="GO:0000155">
    <property type="term" value="F:phosphorelay sensor kinase activity"/>
    <property type="evidence" value="ECO:0000318"/>
    <property type="project" value="GO_Central"/>
</dbReference>
<dbReference type="Gene3D" id="3.30.565.10">
    <property type="entry name" value="Histidine kinase-like ATPase, C-terminal domain"/>
    <property type="match status" value="1"/>
</dbReference>
<dbReference type="InterPro" id="IPR000014">
    <property type="entry name" value="PAS"/>
</dbReference>
<dbReference type="SMART" id="SM00086">
    <property type="entry name" value="PAC"/>
    <property type="match status" value="4"/>
</dbReference>
<proteinExistence type="predicted"/>
<keyword evidence="4" id="KW-0418">Kinase</keyword>
<dbReference type="HOGENOM" id="CLU_000445_114_57_2"/>
<evidence type="ECO:0000259" key="1">
    <source>
        <dbReference type="PROSITE" id="PS50109"/>
    </source>
</evidence>
<reference evidence="4 5" key="1">
    <citation type="journal article" date="2002" name="Genome Res.">
        <title>The genome of Methanosarcina acetivorans reveals extensive metabolic and physiological diversity.</title>
        <authorList>
            <person name="Galagan J.E."/>
            <person name="Nusbaum C."/>
            <person name="Roy A."/>
            <person name="Endrizzi M.G."/>
            <person name="Macdonald P."/>
            <person name="FitzHugh W."/>
            <person name="Calvo S."/>
            <person name="Engels R."/>
            <person name="Smirnov S."/>
            <person name="Atnoor D."/>
            <person name="Brown A."/>
            <person name="Allen N."/>
            <person name="Naylor J."/>
            <person name="Stange-Thomann N."/>
            <person name="DeArellano K."/>
            <person name="Johnson R."/>
            <person name="Linton L."/>
            <person name="McEwan P."/>
            <person name="McKernan K."/>
            <person name="Talamas J."/>
            <person name="Tirrell A."/>
            <person name="Ye W."/>
            <person name="Zimmer A."/>
            <person name="Barber R.D."/>
            <person name="Cann I."/>
            <person name="Graham D.E."/>
            <person name="Grahame D.A."/>
            <person name="Guss A."/>
            <person name="Hedderich R."/>
            <person name="Ingram-Smith C."/>
            <person name="Kuettner C.H."/>
            <person name="Krzycki J.A."/>
            <person name="Leigh J.A."/>
            <person name="Li W."/>
            <person name="Liu J."/>
            <person name="Mukhopadhyay B."/>
            <person name="Reeve J.N."/>
            <person name="Smith K."/>
            <person name="Springer T.A."/>
            <person name="Umayam L.A."/>
            <person name="White O."/>
            <person name="White R.H."/>
            <person name="de Macario E.C."/>
            <person name="Ferry J.G."/>
            <person name="Jarrell K.F."/>
            <person name="Jing H."/>
            <person name="Macario A.J.L."/>
            <person name="Paulsen I."/>
            <person name="Pritchett M."/>
            <person name="Sowers K.R."/>
            <person name="Swanson R.V."/>
            <person name="Zinder S.H."/>
            <person name="Lander E."/>
            <person name="Metcalf W.W."/>
            <person name="Birren B."/>
        </authorList>
    </citation>
    <scope>NUCLEOTIDE SEQUENCE [LARGE SCALE GENOMIC DNA]</scope>
    <source>
        <strain evidence="5">ATCC 35395 / DSM 2834 / JCM 12185 / C2A</strain>
    </source>
</reference>
<feature type="domain" description="PAC" evidence="3">
    <location>
        <begin position="552"/>
        <end position="604"/>
    </location>
</feature>
<dbReference type="EnsemblBacteria" id="AAM05394">
    <property type="protein sequence ID" value="AAM05394"/>
    <property type="gene ID" value="MA_1991"/>
</dbReference>
<dbReference type="SMART" id="SM00387">
    <property type="entry name" value="HATPase_c"/>
    <property type="match status" value="1"/>
</dbReference>
<feature type="domain" description="PAC" evidence="3">
    <location>
        <begin position="417"/>
        <end position="469"/>
    </location>
</feature>
<feature type="domain" description="PAS" evidence="2">
    <location>
        <begin position="605"/>
        <end position="676"/>
    </location>
</feature>
<feature type="domain" description="Histidine kinase" evidence="1">
    <location>
        <begin position="741"/>
        <end position="942"/>
    </location>
</feature>
<organism evidence="4 5">
    <name type="scientific">Methanosarcina acetivorans (strain ATCC 35395 / DSM 2834 / JCM 12185 / C2A)</name>
    <dbReference type="NCBI Taxonomy" id="188937"/>
    <lineage>
        <taxon>Archaea</taxon>
        <taxon>Methanobacteriati</taxon>
        <taxon>Methanobacteriota</taxon>
        <taxon>Stenosarchaea group</taxon>
        <taxon>Methanomicrobia</taxon>
        <taxon>Methanosarcinales</taxon>
        <taxon>Methanosarcinaceae</taxon>
        <taxon>Methanosarcina</taxon>
    </lineage>
</organism>
<dbReference type="InParanoid" id="Q8TPC2"/>
<accession>Q8TPC2</accession>
<dbReference type="SUPFAM" id="SSF55874">
    <property type="entry name" value="ATPase domain of HSP90 chaperone/DNA topoisomerase II/histidine kinase"/>
    <property type="match status" value="1"/>
</dbReference>
<evidence type="ECO:0000259" key="2">
    <source>
        <dbReference type="PROSITE" id="PS50112"/>
    </source>
</evidence>
<feature type="domain" description="PAC" evidence="3">
    <location>
        <begin position="288"/>
        <end position="340"/>
    </location>
</feature>
<evidence type="ECO:0000313" key="5">
    <source>
        <dbReference type="Proteomes" id="UP000002487"/>
    </source>
</evidence>
<dbReference type="InterPro" id="IPR036890">
    <property type="entry name" value="HATPase_C_sf"/>
</dbReference>
<feature type="domain" description="PAS" evidence="2">
    <location>
        <begin position="470"/>
        <end position="543"/>
    </location>
</feature>
<dbReference type="Pfam" id="PF14417">
    <property type="entry name" value="MEDS"/>
    <property type="match status" value="1"/>
</dbReference>
<dbReference type="Pfam" id="PF07568">
    <property type="entry name" value="HisKA_2"/>
    <property type="match status" value="1"/>
</dbReference>
<dbReference type="CDD" id="cd00130">
    <property type="entry name" value="PAS"/>
    <property type="match status" value="3"/>
</dbReference>
<gene>
    <name evidence="4" type="ordered locus">MA_1991</name>
</gene>
<dbReference type="InterPro" id="IPR000700">
    <property type="entry name" value="PAS-assoc_C"/>
</dbReference>
<keyword evidence="4" id="KW-0808">Transferase</keyword>
<dbReference type="InterPro" id="IPR025847">
    <property type="entry name" value="MEDS_domain"/>
</dbReference>
<dbReference type="GO" id="GO:0005524">
    <property type="term" value="F:ATP binding"/>
    <property type="evidence" value="ECO:0007669"/>
    <property type="project" value="UniProtKB-KW"/>
</dbReference>
<dbReference type="Pfam" id="PF13426">
    <property type="entry name" value="PAS_9"/>
    <property type="match status" value="1"/>
</dbReference>
<dbReference type="AlphaFoldDB" id="Q8TPC2"/>
<dbReference type="Pfam" id="PF02518">
    <property type="entry name" value="HATPase_c"/>
    <property type="match status" value="1"/>
</dbReference>
<dbReference type="Proteomes" id="UP000002487">
    <property type="component" value="Chromosome"/>
</dbReference>
<dbReference type="InterPro" id="IPR013655">
    <property type="entry name" value="PAS_fold_3"/>
</dbReference>
<dbReference type="GO" id="GO:0006355">
    <property type="term" value="P:regulation of DNA-templated transcription"/>
    <property type="evidence" value="ECO:0007669"/>
    <property type="project" value="InterPro"/>
</dbReference>
<dbReference type="EMBL" id="AE010299">
    <property type="protein sequence ID" value="AAM05394.1"/>
    <property type="molecule type" value="Genomic_DNA"/>
</dbReference>
<dbReference type="PhylomeDB" id="Q8TPC2"/>
<dbReference type="NCBIfam" id="TIGR00229">
    <property type="entry name" value="sensory_box"/>
    <property type="match status" value="4"/>
</dbReference>
<dbReference type="Pfam" id="PF08447">
    <property type="entry name" value="PAS_3"/>
    <property type="match status" value="3"/>
</dbReference>
<dbReference type="PROSITE" id="PS50113">
    <property type="entry name" value="PAC"/>
    <property type="match status" value="4"/>
</dbReference>
<dbReference type="SUPFAM" id="SSF55785">
    <property type="entry name" value="PYP-like sensor domain (PAS domain)"/>
    <property type="match status" value="4"/>
</dbReference>
<dbReference type="PANTHER" id="PTHR43065">
    <property type="entry name" value="SENSOR HISTIDINE KINASE"/>
    <property type="match status" value="1"/>
</dbReference>
<dbReference type="PANTHER" id="PTHR43065:SF23">
    <property type="entry name" value="SENSOR HISTIDINE KINASE PDTAS"/>
    <property type="match status" value="1"/>
</dbReference>